<dbReference type="Gene3D" id="1.10.3730.20">
    <property type="match status" value="1"/>
</dbReference>
<dbReference type="Pfam" id="PF00892">
    <property type="entry name" value="EamA"/>
    <property type="match status" value="1"/>
</dbReference>
<keyword evidence="1" id="KW-0812">Transmembrane</keyword>
<keyword evidence="1" id="KW-1133">Transmembrane helix</keyword>
<feature type="transmembrane region" description="Helical" evidence="1">
    <location>
        <begin position="204"/>
        <end position="225"/>
    </location>
</feature>
<proteinExistence type="predicted"/>
<reference evidence="4" key="1">
    <citation type="submission" date="2017-04" db="EMBL/GenBank/DDBJ databases">
        <authorList>
            <person name="Varghese N."/>
            <person name="Submissions S."/>
        </authorList>
    </citation>
    <scope>NUCLEOTIDE SEQUENCE [LARGE SCALE GENOMIC DNA]</scope>
    <source>
        <strain evidence="4">DSM 12126</strain>
    </source>
</reference>
<dbReference type="GO" id="GO:0016020">
    <property type="term" value="C:membrane"/>
    <property type="evidence" value="ECO:0007669"/>
    <property type="project" value="InterPro"/>
</dbReference>
<feature type="transmembrane region" description="Helical" evidence="1">
    <location>
        <begin position="144"/>
        <end position="161"/>
    </location>
</feature>
<dbReference type="OrthoDB" id="1524053at2"/>
<dbReference type="SUPFAM" id="SSF103481">
    <property type="entry name" value="Multidrug resistance efflux transporter EmrE"/>
    <property type="match status" value="1"/>
</dbReference>
<dbReference type="RefSeq" id="WP_084240674.1">
    <property type="nucleotide sequence ID" value="NZ_FWXT01000003.1"/>
</dbReference>
<evidence type="ECO:0000313" key="4">
    <source>
        <dbReference type="Proteomes" id="UP000192756"/>
    </source>
</evidence>
<feature type="transmembrane region" description="Helical" evidence="1">
    <location>
        <begin position="114"/>
        <end position="132"/>
    </location>
</feature>
<evidence type="ECO:0000313" key="3">
    <source>
        <dbReference type="EMBL" id="SMC97750.1"/>
    </source>
</evidence>
<dbReference type="AlphaFoldDB" id="A0A1W2DJQ0"/>
<protein>
    <recommendedName>
        <fullName evidence="2">EamA domain-containing protein</fullName>
    </recommendedName>
</protein>
<sequence length="285" mass="32040">MIYLLISICCSVTVAVLLKLARRYKINIVQAVTWNYLFAIVLSLFFFKPSFSDLTSAPVNSVYIALGILLPVVFWFLAGSVRNIGIVKTDIAQRLSLFLPIMAAYFIFKEQFSLPKIAGLSIGFIAIFFTLYKKTAQKNEGLNWLYPIFVFIGFGIIDILFKKIAQIKAIPYTSSLIVIFILAFVISLAAVFYLSAFKKQKMEFVNFICGCILGFFNFFNILFYLKAHRIMADNPSVVFAAMNMGVIIAGSLVGILIFKEKLNKLNYWGLALALLAILLITNPFS</sequence>
<feature type="transmembrane region" description="Helical" evidence="1">
    <location>
        <begin position="265"/>
        <end position="284"/>
    </location>
</feature>
<feature type="transmembrane region" description="Helical" evidence="1">
    <location>
        <begin position="59"/>
        <end position="79"/>
    </location>
</feature>
<feature type="transmembrane region" description="Helical" evidence="1">
    <location>
        <begin position="28"/>
        <end position="47"/>
    </location>
</feature>
<feature type="transmembrane region" description="Helical" evidence="1">
    <location>
        <begin position="173"/>
        <end position="197"/>
    </location>
</feature>
<gene>
    <name evidence="3" type="ORF">SAMN04488524_3909</name>
</gene>
<organism evidence="3 4">
    <name type="scientific">Pedobacter africanus</name>
    <dbReference type="NCBI Taxonomy" id="151894"/>
    <lineage>
        <taxon>Bacteria</taxon>
        <taxon>Pseudomonadati</taxon>
        <taxon>Bacteroidota</taxon>
        <taxon>Sphingobacteriia</taxon>
        <taxon>Sphingobacteriales</taxon>
        <taxon>Sphingobacteriaceae</taxon>
        <taxon>Pedobacter</taxon>
    </lineage>
</organism>
<evidence type="ECO:0000256" key="1">
    <source>
        <dbReference type="SAM" id="Phobius"/>
    </source>
</evidence>
<feature type="transmembrane region" description="Helical" evidence="1">
    <location>
        <begin position="91"/>
        <end position="108"/>
    </location>
</feature>
<keyword evidence="1" id="KW-0472">Membrane</keyword>
<dbReference type="InterPro" id="IPR037185">
    <property type="entry name" value="EmrE-like"/>
</dbReference>
<feature type="domain" description="EamA" evidence="2">
    <location>
        <begin position="2"/>
        <end position="131"/>
    </location>
</feature>
<dbReference type="Proteomes" id="UP000192756">
    <property type="component" value="Unassembled WGS sequence"/>
</dbReference>
<feature type="transmembrane region" description="Helical" evidence="1">
    <location>
        <begin position="237"/>
        <end position="258"/>
    </location>
</feature>
<keyword evidence="4" id="KW-1185">Reference proteome</keyword>
<evidence type="ECO:0000259" key="2">
    <source>
        <dbReference type="Pfam" id="PF00892"/>
    </source>
</evidence>
<accession>A0A1W2DJQ0</accession>
<name>A0A1W2DJQ0_9SPHI</name>
<dbReference type="InterPro" id="IPR000620">
    <property type="entry name" value="EamA_dom"/>
</dbReference>
<dbReference type="STRING" id="151894.SAMN04488524_3909"/>
<dbReference type="EMBL" id="FWXT01000003">
    <property type="protein sequence ID" value="SMC97750.1"/>
    <property type="molecule type" value="Genomic_DNA"/>
</dbReference>